<dbReference type="GO" id="GO:0009279">
    <property type="term" value="C:cell outer membrane"/>
    <property type="evidence" value="ECO:0007669"/>
    <property type="project" value="UniProtKB-SubCell"/>
</dbReference>
<dbReference type="Proteomes" id="UP000325122">
    <property type="component" value="Unassembled WGS sequence"/>
</dbReference>
<comment type="subcellular location">
    <subcellularLocation>
        <location evidence="1 12">Cell outer membrane</location>
        <topology evidence="1 12">Multi-pass membrane protein</topology>
    </subcellularLocation>
</comment>
<comment type="similarity">
    <text evidence="12 13">Belongs to the TonB-dependent receptor family.</text>
</comment>
<dbReference type="InterPro" id="IPR037066">
    <property type="entry name" value="Plug_dom_sf"/>
</dbReference>
<proteinExistence type="inferred from homology"/>
<keyword evidence="10 12" id="KW-0472">Membrane</keyword>
<evidence type="ECO:0000259" key="16">
    <source>
        <dbReference type="Pfam" id="PF07715"/>
    </source>
</evidence>
<keyword evidence="8" id="KW-0406">Ion transport</keyword>
<dbReference type="EMBL" id="VWOJ01000001">
    <property type="protein sequence ID" value="KAA5804460.1"/>
    <property type="molecule type" value="Genomic_DNA"/>
</dbReference>
<dbReference type="Pfam" id="PF00593">
    <property type="entry name" value="TonB_dep_Rec_b-barrel"/>
    <property type="match status" value="1"/>
</dbReference>
<evidence type="ECO:0000256" key="1">
    <source>
        <dbReference type="ARBA" id="ARBA00004571"/>
    </source>
</evidence>
<evidence type="ECO:0000256" key="2">
    <source>
        <dbReference type="ARBA" id="ARBA00022448"/>
    </source>
</evidence>
<comment type="caution">
    <text evidence="17">The sequence shown here is derived from an EMBL/GenBank/DDBJ whole genome shotgun (WGS) entry which is preliminary data.</text>
</comment>
<dbReference type="InterPro" id="IPR036942">
    <property type="entry name" value="Beta-barrel_TonB_sf"/>
</dbReference>
<dbReference type="PANTHER" id="PTHR32552:SF89">
    <property type="entry name" value="CATECHOLATE SIDEROPHORE RECEPTOR FIU"/>
    <property type="match status" value="1"/>
</dbReference>
<evidence type="ECO:0000256" key="3">
    <source>
        <dbReference type="ARBA" id="ARBA00022452"/>
    </source>
</evidence>
<accession>A0A5M6ZJE6</accession>
<name>A0A5M6ZJE6_9PROT</name>
<dbReference type="Gene3D" id="2.40.170.20">
    <property type="entry name" value="TonB-dependent receptor, beta-barrel domain"/>
    <property type="match status" value="1"/>
</dbReference>
<evidence type="ECO:0000256" key="7">
    <source>
        <dbReference type="ARBA" id="ARBA00023004"/>
    </source>
</evidence>
<evidence type="ECO:0000256" key="14">
    <source>
        <dbReference type="SAM" id="SignalP"/>
    </source>
</evidence>
<dbReference type="Pfam" id="PF07715">
    <property type="entry name" value="Plug"/>
    <property type="match status" value="1"/>
</dbReference>
<organism evidence="17 18">
    <name type="scientific">Alkalicaulis satelles</name>
    <dbReference type="NCBI Taxonomy" id="2609175"/>
    <lineage>
        <taxon>Bacteria</taxon>
        <taxon>Pseudomonadati</taxon>
        <taxon>Pseudomonadota</taxon>
        <taxon>Alphaproteobacteria</taxon>
        <taxon>Maricaulales</taxon>
        <taxon>Maricaulaceae</taxon>
        <taxon>Alkalicaulis</taxon>
    </lineage>
</organism>
<gene>
    <name evidence="17" type="ORF">F1654_00145</name>
</gene>
<dbReference type="InterPro" id="IPR000531">
    <property type="entry name" value="Beta-barrel_TonB"/>
</dbReference>
<evidence type="ECO:0000256" key="5">
    <source>
        <dbReference type="ARBA" id="ARBA00022692"/>
    </source>
</evidence>
<evidence type="ECO:0000256" key="9">
    <source>
        <dbReference type="ARBA" id="ARBA00023077"/>
    </source>
</evidence>
<keyword evidence="9 13" id="KW-0798">TonB box</keyword>
<keyword evidence="7" id="KW-0408">Iron</keyword>
<dbReference type="Gene3D" id="2.170.130.10">
    <property type="entry name" value="TonB-dependent receptor, plug domain"/>
    <property type="match status" value="1"/>
</dbReference>
<dbReference type="SUPFAM" id="SSF56935">
    <property type="entry name" value="Porins"/>
    <property type="match status" value="1"/>
</dbReference>
<feature type="domain" description="TonB-dependent receptor-like beta-barrel" evidence="15">
    <location>
        <begin position="243"/>
        <end position="631"/>
    </location>
</feature>
<keyword evidence="4" id="KW-0410">Iron transport</keyword>
<dbReference type="GO" id="GO:0015344">
    <property type="term" value="F:siderophore uptake transmembrane transporter activity"/>
    <property type="evidence" value="ECO:0007669"/>
    <property type="project" value="TreeGrafter"/>
</dbReference>
<keyword evidence="3 12" id="KW-1134">Transmembrane beta strand</keyword>
<evidence type="ECO:0000256" key="13">
    <source>
        <dbReference type="RuleBase" id="RU003357"/>
    </source>
</evidence>
<protein>
    <submittedName>
        <fullName evidence="17">TonB-dependent receptor</fullName>
    </submittedName>
</protein>
<evidence type="ECO:0000256" key="8">
    <source>
        <dbReference type="ARBA" id="ARBA00023065"/>
    </source>
</evidence>
<sequence>MIAPLAALLALAASAAADAGDDVIIVTASRTGEARAASPAPVAVMDAGEIERLGAQHVSEALNRMPGVMIHRGNGAEHLTAIRSPVLTGGAGAGSFLYLEDGVGLRAPGFANVNGLFEAADDLAGRIEVIRGPGPAQYGSNALHGLVNVISADPRRSERLAEAEIGEYGRARVRLTASGPNDIGAGFVGLSVRTEQGWRDDAGLMRAALQGRLDGDAGAASWSLRGALIHLDQDTATFVQGEGSFRDRALARRNPNPEAFRRATAVRLALHGEQEFAPGLTGQGVVYARANTMNFLLHFLPSRALERTGHSSLGAQTQLIADFGATRLSAGIDAELTRGYLYEFQSLPTQGPFVQGLHYDYQVDALVLAGFMRARHALTENLRVEAGARLETTRYDYDNRAPDGVIGRYFRPADRSDSYTTFAPSAGLVWEPAEGWQAFARAARGVRAPQTDELYRLQPGQEIDTIRPETLDSLEAGLRRSWTGGRVELTGFVMEKANVFFRDADGFNVTDGATRHRGLELDASLDLTPTLKLAGALTWARHTYAFDRPLTNLSEVIADGARVDTAPDWLANARLIWSPFPAFEGEAEWVHVGGYWADAGNTARYDGHDLLHLRARWSVREGVELFAALRNALDARYAERADFAFGDFRYFPGEPRQLSVGVRVRG</sequence>
<dbReference type="InterPro" id="IPR039426">
    <property type="entry name" value="TonB-dep_rcpt-like"/>
</dbReference>
<feature type="domain" description="TonB-dependent receptor plug" evidence="16">
    <location>
        <begin position="37"/>
        <end position="145"/>
    </location>
</feature>
<evidence type="ECO:0000256" key="11">
    <source>
        <dbReference type="ARBA" id="ARBA00023237"/>
    </source>
</evidence>
<keyword evidence="11 12" id="KW-0998">Cell outer membrane</keyword>
<evidence type="ECO:0000256" key="6">
    <source>
        <dbReference type="ARBA" id="ARBA00022729"/>
    </source>
</evidence>
<keyword evidence="18" id="KW-1185">Reference proteome</keyword>
<evidence type="ECO:0000313" key="18">
    <source>
        <dbReference type="Proteomes" id="UP000325122"/>
    </source>
</evidence>
<dbReference type="AlphaFoldDB" id="A0A5M6ZJE6"/>
<evidence type="ECO:0000256" key="10">
    <source>
        <dbReference type="ARBA" id="ARBA00023136"/>
    </source>
</evidence>
<evidence type="ECO:0000256" key="12">
    <source>
        <dbReference type="PROSITE-ProRule" id="PRU01360"/>
    </source>
</evidence>
<reference evidence="17 18" key="1">
    <citation type="submission" date="2019-09" db="EMBL/GenBank/DDBJ databases">
        <authorList>
            <person name="Kevbrin V."/>
            <person name="Grouzdev D.S."/>
        </authorList>
    </citation>
    <scope>NUCLEOTIDE SEQUENCE [LARGE SCALE GENOMIC DNA]</scope>
    <source>
        <strain evidence="17 18">G-192</strain>
    </source>
</reference>
<feature type="chain" id="PRO_5024358323" evidence="14">
    <location>
        <begin position="20"/>
        <end position="666"/>
    </location>
</feature>
<keyword evidence="2 12" id="KW-0813">Transport</keyword>
<dbReference type="CDD" id="cd01347">
    <property type="entry name" value="ligand_gated_channel"/>
    <property type="match status" value="1"/>
</dbReference>
<feature type="signal peptide" evidence="14">
    <location>
        <begin position="1"/>
        <end position="19"/>
    </location>
</feature>
<keyword evidence="6 14" id="KW-0732">Signal</keyword>
<keyword evidence="17" id="KW-0675">Receptor</keyword>
<evidence type="ECO:0000259" key="15">
    <source>
        <dbReference type="Pfam" id="PF00593"/>
    </source>
</evidence>
<dbReference type="PANTHER" id="PTHR32552">
    <property type="entry name" value="FERRICHROME IRON RECEPTOR-RELATED"/>
    <property type="match status" value="1"/>
</dbReference>
<evidence type="ECO:0000256" key="4">
    <source>
        <dbReference type="ARBA" id="ARBA00022496"/>
    </source>
</evidence>
<keyword evidence="5 12" id="KW-0812">Transmembrane</keyword>
<dbReference type="InterPro" id="IPR012910">
    <property type="entry name" value="Plug_dom"/>
</dbReference>
<dbReference type="RefSeq" id="WP_150021491.1">
    <property type="nucleotide sequence ID" value="NZ_VWOJ01000001.1"/>
</dbReference>
<evidence type="ECO:0000313" key="17">
    <source>
        <dbReference type="EMBL" id="KAA5804460.1"/>
    </source>
</evidence>
<dbReference type="PROSITE" id="PS52016">
    <property type="entry name" value="TONB_DEPENDENT_REC_3"/>
    <property type="match status" value="1"/>
</dbReference>